<feature type="domain" description="Methyl-accepting transducer" evidence="9">
    <location>
        <begin position="374"/>
        <end position="610"/>
    </location>
</feature>
<dbReference type="InterPro" id="IPR013587">
    <property type="entry name" value="Nitrate/nitrite_sensing"/>
</dbReference>
<dbReference type="RefSeq" id="WP_027850058.1">
    <property type="nucleotide sequence ID" value="NZ_BSOR01000001.1"/>
</dbReference>
<keyword evidence="5 7" id="KW-0807">Transducer</keyword>
<dbReference type="Pfam" id="PF00672">
    <property type="entry name" value="HAMP"/>
    <property type="match status" value="1"/>
</dbReference>
<evidence type="ECO:0000256" key="4">
    <source>
        <dbReference type="ARBA" id="ARBA00023136"/>
    </source>
</evidence>
<evidence type="ECO:0000256" key="3">
    <source>
        <dbReference type="ARBA" id="ARBA00022989"/>
    </source>
</evidence>
<dbReference type="EMBL" id="BSOR01000001">
    <property type="protein sequence ID" value="GLR62619.1"/>
    <property type="molecule type" value="Genomic_DNA"/>
</dbReference>
<dbReference type="CDD" id="cd06225">
    <property type="entry name" value="HAMP"/>
    <property type="match status" value="1"/>
</dbReference>
<name>A0ABQ5ZR50_9GAMM</name>
<comment type="subcellular location">
    <subcellularLocation>
        <location evidence="1">Membrane</location>
        <topology evidence="1">Multi-pass membrane protein</topology>
    </subcellularLocation>
</comment>
<comment type="caution">
    <text evidence="11">The sequence shown here is derived from an EMBL/GenBank/DDBJ whole genome shotgun (WGS) entry which is preliminary data.</text>
</comment>
<dbReference type="PANTHER" id="PTHR32089:SF119">
    <property type="entry name" value="METHYL-ACCEPTING CHEMOTAXIS PROTEIN CTPL"/>
    <property type="match status" value="1"/>
</dbReference>
<evidence type="ECO:0000256" key="8">
    <source>
        <dbReference type="SAM" id="Phobius"/>
    </source>
</evidence>
<evidence type="ECO:0000313" key="11">
    <source>
        <dbReference type="EMBL" id="GLR62619.1"/>
    </source>
</evidence>
<evidence type="ECO:0000256" key="5">
    <source>
        <dbReference type="ARBA" id="ARBA00023224"/>
    </source>
</evidence>
<keyword evidence="4 8" id="KW-0472">Membrane</keyword>
<dbReference type="SMART" id="SM00304">
    <property type="entry name" value="HAMP"/>
    <property type="match status" value="1"/>
</dbReference>
<dbReference type="InterPro" id="IPR003660">
    <property type="entry name" value="HAMP_dom"/>
</dbReference>
<comment type="similarity">
    <text evidence="6">Belongs to the methyl-accepting chemotaxis (MCP) protein family.</text>
</comment>
<dbReference type="Pfam" id="PF00015">
    <property type="entry name" value="MCPsignal"/>
    <property type="match status" value="1"/>
</dbReference>
<dbReference type="Pfam" id="PF08376">
    <property type="entry name" value="NIT"/>
    <property type="match status" value="1"/>
</dbReference>
<keyword evidence="3 8" id="KW-1133">Transmembrane helix</keyword>
<dbReference type="SUPFAM" id="SSF58104">
    <property type="entry name" value="Methyl-accepting chemotaxis protein (MCP) signaling domain"/>
    <property type="match status" value="1"/>
</dbReference>
<evidence type="ECO:0008006" key="13">
    <source>
        <dbReference type="Google" id="ProtNLM"/>
    </source>
</evidence>
<dbReference type="Gene3D" id="1.10.287.950">
    <property type="entry name" value="Methyl-accepting chemotaxis protein"/>
    <property type="match status" value="1"/>
</dbReference>
<feature type="domain" description="HAMP" evidence="10">
    <location>
        <begin position="316"/>
        <end position="369"/>
    </location>
</feature>
<evidence type="ECO:0000313" key="12">
    <source>
        <dbReference type="Proteomes" id="UP001156682"/>
    </source>
</evidence>
<dbReference type="PROSITE" id="PS50111">
    <property type="entry name" value="CHEMOTAXIS_TRANSDUC_2"/>
    <property type="match status" value="1"/>
</dbReference>
<feature type="transmembrane region" description="Helical" evidence="8">
    <location>
        <begin position="12"/>
        <end position="31"/>
    </location>
</feature>
<evidence type="ECO:0000259" key="9">
    <source>
        <dbReference type="PROSITE" id="PS50111"/>
    </source>
</evidence>
<dbReference type="Proteomes" id="UP001156682">
    <property type="component" value="Unassembled WGS sequence"/>
</dbReference>
<accession>A0ABQ5ZR50</accession>
<keyword evidence="12" id="KW-1185">Reference proteome</keyword>
<dbReference type="PROSITE" id="PS50885">
    <property type="entry name" value="HAMP"/>
    <property type="match status" value="1"/>
</dbReference>
<gene>
    <name evidence="11" type="ORF">GCM10007878_00540</name>
</gene>
<dbReference type="SMART" id="SM00283">
    <property type="entry name" value="MA"/>
    <property type="match status" value="1"/>
</dbReference>
<dbReference type="InterPro" id="IPR004089">
    <property type="entry name" value="MCPsignal_dom"/>
</dbReference>
<dbReference type="CDD" id="cd11386">
    <property type="entry name" value="MCP_signal"/>
    <property type="match status" value="1"/>
</dbReference>
<evidence type="ECO:0000256" key="6">
    <source>
        <dbReference type="ARBA" id="ARBA00029447"/>
    </source>
</evidence>
<proteinExistence type="inferred from homology"/>
<evidence type="ECO:0000256" key="7">
    <source>
        <dbReference type="PROSITE-ProRule" id="PRU00284"/>
    </source>
</evidence>
<protein>
    <recommendedName>
        <fullName evidence="13">Methyl-accepting chemotaxis protein</fullName>
    </recommendedName>
</protein>
<sequence length="646" mass="70907">MLTLVRNLSVRIKLLLMVVPPLVGMLVYAGLSTRNDLQLYTDLQFQQQLVDARMQLNITASEYQKLRSSLMLDGSSSDQQLQASLSKLISLTKSLPQDLHPYLNGLDLLAKQASQNKIDLAGLLNSSSALATLGLRLELYSNQLAGYSNGLTTRSHSAHHALMLAVSRLHEEQLIMAQAFTASYFPTGAYPRFVRLLSEQSVFFANFNNNLPGSSNLGLKAWQQSDDYQQLTRVRATAEQIYLDGNFGLSTSTQEWMQLTNKLLNNPIEQQDQLLQQLNTQVANQLDSAWQRLLMIGLSNLLLVLTGALITWFIYRQISLPMLRLTHTMEKVADDLNLTRKMALVGEDETAQAARAFDRMLEQVRLLLQQVISATDEVSSSSSLGKRVASNLEGQVQQGQQRLSEMLTSVEELHQAIHGIAANAETSQDASLNASQLAAQGNELIQSLEKNNTALSTSLQNSGNKVNELAEHSAKIDSILEVINAIAEQTNLLALNAAIEAARAGDAGRGFAVVADEVRSLAARSREATIEISQLLDSNRVAADEAVKQMHTSLKQADEVSQQLKQADQSLQQINTAVEGIHSANVETAAAANQQRATADQLSNNATAMNNLYQETTGAVTELENNSQGLESLLTRLEQQLKRFKT</sequence>
<evidence type="ECO:0000259" key="10">
    <source>
        <dbReference type="PROSITE" id="PS50885"/>
    </source>
</evidence>
<dbReference type="PANTHER" id="PTHR32089">
    <property type="entry name" value="METHYL-ACCEPTING CHEMOTAXIS PROTEIN MCPB"/>
    <property type="match status" value="1"/>
</dbReference>
<reference evidence="12" key="1">
    <citation type="journal article" date="2019" name="Int. J. Syst. Evol. Microbiol.">
        <title>The Global Catalogue of Microorganisms (GCM) 10K type strain sequencing project: providing services to taxonomists for standard genome sequencing and annotation.</title>
        <authorList>
            <consortium name="The Broad Institute Genomics Platform"/>
            <consortium name="The Broad Institute Genome Sequencing Center for Infectious Disease"/>
            <person name="Wu L."/>
            <person name="Ma J."/>
        </authorList>
    </citation>
    <scope>NUCLEOTIDE SEQUENCE [LARGE SCALE GENOMIC DNA]</scope>
    <source>
        <strain evidence="12">NBRC 100033</strain>
    </source>
</reference>
<organism evidence="11 12">
    <name type="scientific">Marinospirillum insulare</name>
    <dbReference type="NCBI Taxonomy" id="217169"/>
    <lineage>
        <taxon>Bacteria</taxon>
        <taxon>Pseudomonadati</taxon>
        <taxon>Pseudomonadota</taxon>
        <taxon>Gammaproteobacteria</taxon>
        <taxon>Oceanospirillales</taxon>
        <taxon>Oceanospirillaceae</taxon>
        <taxon>Marinospirillum</taxon>
    </lineage>
</organism>
<evidence type="ECO:0000256" key="1">
    <source>
        <dbReference type="ARBA" id="ARBA00004141"/>
    </source>
</evidence>
<keyword evidence="2 8" id="KW-0812">Transmembrane</keyword>
<feature type="transmembrane region" description="Helical" evidence="8">
    <location>
        <begin position="293"/>
        <end position="315"/>
    </location>
</feature>
<evidence type="ECO:0000256" key="2">
    <source>
        <dbReference type="ARBA" id="ARBA00022692"/>
    </source>
</evidence>